<dbReference type="SUPFAM" id="SSF49899">
    <property type="entry name" value="Concanavalin A-like lectins/glucanases"/>
    <property type="match status" value="1"/>
</dbReference>
<evidence type="ECO:0000313" key="6">
    <source>
        <dbReference type="Proteomes" id="UP000078046"/>
    </source>
</evidence>
<dbReference type="Gene3D" id="2.60.120.200">
    <property type="match status" value="1"/>
</dbReference>
<comment type="caution">
    <text evidence="2">Lacks conserved residue(s) required for the propagation of feature annotation.</text>
</comment>
<dbReference type="InterPro" id="IPR001791">
    <property type="entry name" value="Laminin_G"/>
</dbReference>
<reference evidence="5 6" key="1">
    <citation type="submission" date="2016-04" db="EMBL/GenBank/DDBJ databases">
        <title>The genome of Intoshia linei affirms orthonectids as highly simplified spiralians.</title>
        <authorList>
            <person name="Mikhailov K.V."/>
            <person name="Slusarev G.S."/>
            <person name="Nikitin M.A."/>
            <person name="Logacheva M.D."/>
            <person name="Penin A."/>
            <person name="Aleoshin V."/>
            <person name="Panchin Y.V."/>
        </authorList>
    </citation>
    <scope>NUCLEOTIDE SEQUENCE [LARGE SCALE GENOMIC DNA]</scope>
    <source>
        <strain evidence="5">Intl2013</strain>
        <tissue evidence="5">Whole animal</tissue>
    </source>
</reference>
<dbReference type="Pfam" id="PF02210">
    <property type="entry name" value="Laminin_G_2"/>
    <property type="match status" value="1"/>
</dbReference>
<proteinExistence type="predicted"/>
<dbReference type="PROSITE" id="PS01186">
    <property type="entry name" value="EGF_2"/>
    <property type="match status" value="1"/>
</dbReference>
<dbReference type="InterPro" id="IPR000742">
    <property type="entry name" value="EGF"/>
</dbReference>
<dbReference type="Proteomes" id="UP000078046">
    <property type="component" value="Unassembled WGS sequence"/>
</dbReference>
<dbReference type="SMART" id="SM00282">
    <property type="entry name" value="LamG"/>
    <property type="match status" value="1"/>
</dbReference>
<gene>
    <name evidence="5" type="ORF">A3Q56_01333</name>
</gene>
<dbReference type="CDD" id="cd00110">
    <property type="entry name" value="LamG"/>
    <property type="match status" value="1"/>
</dbReference>
<evidence type="ECO:0000256" key="2">
    <source>
        <dbReference type="PROSITE-ProRule" id="PRU00076"/>
    </source>
</evidence>
<feature type="domain" description="Laminin G" evidence="3">
    <location>
        <begin position="109"/>
        <end position="290"/>
    </location>
</feature>
<comment type="caution">
    <text evidence="5">The sequence shown here is derived from an EMBL/GenBank/DDBJ whole genome shotgun (WGS) entry which is preliminary data.</text>
</comment>
<keyword evidence="2" id="KW-0245">EGF-like domain</keyword>
<organism evidence="5 6">
    <name type="scientific">Intoshia linei</name>
    <dbReference type="NCBI Taxonomy" id="1819745"/>
    <lineage>
        <taxon>Eukaryota</taxon>
        <taxon>Metazoa</taxon>
        <taxon>Spiralia</taxon>
        <taxon>Lophotrochozoa</taxon>
        <taxon>Mesozoa</taxon>
        <taxon>Orthonectida</taxon>
        <taxon>Rhopaluridae</taxon>
        <taxon>Intoshia</taxon>
    </lineage>
</organism>
<dbReference type="InterPro" id="IPR013320">
    <property type="entry name" value="ConA-like_dom_sf"/>
</dbReference>
<sequence>MGQVNLNQKKSDRNDENHPQKLKIFQNFTPMHACVQNIHWNDANLLNNSNNKSIIGQDVTNCQHQCNHDKMCNILGKNTGNCVYSLDQFQCNCRFGYNGKYCEIESKSSNYIYFWKNSFLKLSNPEILQYISNKHCILDLHVNFMTMRDRGIIYLLKSKNSLKYIMISIYNGHLIYTYQAENVKKYIIVHSQKIIKYEWNSLNIYCKSNHILIRLNNRITKLKIQMNHDIIFYIGGVSSFLQKKLGLKYNQGLCGKMKNFYINNNYTNDKVLNEIKIFNMADTTQNINIV</sequence>
<evidence type="ECO:0000256" key="1">
    <source>
        <dbReference type="ARBA" id="ARBA00023157"/>
    </source>
</evidence>
<dbReference type="PROSITE" id="PS00022">
    <property type="entry name" value="EGF_1"/>
    <property type="match status" value="1"/>
</dbReference>
<evidence type="ECO:0000259" key="4">
    <source>
        <dbReference type="PROSITE" id="PS50026"/>
    </source>
</evidence>
<dbReference type="EMBL" id="LWCA01000099">
    <property type="protein sequence ID" value="OAF70907.1"/>
    <property type="molecule type" value="Genomic_DNA"/>
</dbReference>
<dbReference type="AlphaFoldDB" id="A0A177B9C3"/>
<accession>A0A177B9C3</accession>
<keyword evidence="6" id="KW-1185">Reference proteome</keyword>
<evidence type="ECO:0008006" key="7">
    <source>
        <dbReference type="Google" id="ProtNLM"/>
    </source>
</evidence>
<keyword evidence="1 2" id="KW-1015">Disulfide bond</keyword>
<evidence type="ECO:0000259" key="3">
    <source>
        <dbReference type="PROSITE" id="PS50025"/>
    </source>
</evidence>
<feature type="domain" description="EGF-like" evidence="4">
    <location>
        <begin position="68"/>
        <end position="103"/>
    </location>
</feature>
<evidence type="ECO:0000313" key="5">
    <source>
        <dbReference type="EMBL" id="OAF70907.1"/>
    </source>
</evidence>
<dbReference type="PROSITE" id="PS50026">
    <property type="entry name" value="EGF_3"/>
    <property type="match status" value="1"/>
</dbReference>
<name>A0A177B9C3_9BILA</name>
<dbReference type="PROSITE" id="PS50025">
    <property type="entry name" value="LAM_G_DOMAIN"/>
    <property type="match status" value="1"/>
</dbReference>
<protein>
    <recommendedName>
        <fullName evidence="7">EGF-like domain-containing protein</fullName>
    </recommendedName>
</protein>
<dbReference type="OrthoDB" id="6515763at2759"/>
<feature type="disulfide bond" evidence="2">
    <location>
        <begin position="93"/>
        <end position="102"/>
    </location>
</feature>
<feature type="disulfide bond" evidence="2">
    <location>
        <begin position="72"/>
        <end position="82"/>
    </location>
</feature>